<dbReference type="Pfam" id="PF01966">
    <property type="entry name" value="HD"/>
    <property type="match status" value="1"/>
</dbReference>
<evidence type="ECO:0000259" key="1">
    <source>
        <dbReference type="SMART" id="SM00471"/>
    </source>
</evidence>
<proteinExistence type="predicted"/>
<dbReference type="EMBL" id="PISP01000001">
    <property type="protein sequence ID" value="PKD45369.1"/>
    <property type="molecule type" value="Genomic_DNA"/>
</dbReference>
<dbReference type="PANTHER" id="PTHR38659">
    <property type="entry name" value="METAL-DEPENDENT PHOSPHOHYDROLASE"/>
    <property type="match status" value="1"/>
</dbReference>
<dbReference type="PANTHER" id="PTHR38659:SF2">
    <property type="entry name" value="HDIG DOMAIN PROTEIN"/>
    <property type="match status" value="1"/>
</dbReference>
<organism evidence="2 3">
    <name type="scientific">Rhodohalobacter barkolensis</name>
    <dbReference type="NCBI Taxonomy" id="2053187"/>
    <lineage>
        <taxon>Bacteria</taxon>
        <taxon>Pseudomonadati</taxon>
        <taxon>Balneolota</taxon>
        <taxon>Balneolia</taxon>
        <taxon>Balneolales</taxon>
        <taxon>Balneolaceae</taxon>
        <taxon>Rhodohalobacter</taxon>
    </lineage>
</organism>
<feature type="domain" description="HD/PDEase" evidence="1">
    <location>
        <begin position="16"/>
        <end position="126"/>
    </location>
</feature>
<protein>
    <recommendedName>
        <fullName evidence="1">HD/PDEase domain-containing protein</fullName>
    </recommendedName>
</protein>
<dbReference type="Gene3D" id="1.10.3210.10">
    <property type="entry name" value="Hypothetical protein af1432"/>
    <property type="match status" value="1"/>
</dbReference>
<dbReference type="Proteomes" id="UP000233398">
    <property type="component" value="Unassembled WGS sequence"/>
</dbReference>
<dbReference type="CDD" id="cd00077">
    <property type="entry name" value="HDc"/>
    <property type="match status" value="1"/>
</dbReference>
<name>A0A2N0VMJ3_9BACT</name>
<dbReference type="SUPFAM" id="SSF109604">
    <property type="entry name" value="HD-domain/PDEase-like"/>
    <property type="match status" value="1"/>
</dbReference>
<dbReference type="OrthoDB" id="9801160at2"/>
<reference evidence="2 3" key="1">
    <citation type="submission" date="2017-11" db="EMBL/GenBank/DDBJ databases">
        <title>Rhodohalobacter 15182 sp. nov., isolated from a salt lake.</title>
        <authorList>
            <person name="Han S."/>
        </authorList>
    </citation>
    <scope>NUCLEOTIDE SEQUENCE [LARGE SCALE GENOMIC DNA]</scope>
    <source>
        <strain evidence="2 3">15182</strain>
    </source>
</reference>
<evidence type="ECO:0000313" key="2">
    <source>
        <dbReference type="EMBL" id="PKD45369.1"/>
    </source>
</evidence>
<dbReference type="InterPro" id="IPR003607">
    <property type="entry name" value="HD/PDEase_dom"/>
</dbReference>
<dbReference type="AlphaFoldDB" id="A0A2N0VMJ3"/>
<dbReference type="NCBIfam" id="TIGR00277">
    <property type="entry name" value="HDIG"/>
    <property type="match status" value="1"/>
</dbReference>
<accession>A0A2N0VMJ3</accession>
<sequence length="181" mass="20849">MPSRDTSLNLLTKFIENENLQHHSKMVAKAMEEYAKSLDKSDVEVDKWWTAGLLHDLDWEKYPDEHPKKAVEEILPEAGYPEDVISAIEAHAPDRTGKEPETEIERYLFACDELSGFMNAVSLMRPNGFSDMKVKSVRKKLKDKRFAENVPREDIQKGAKLIGKDLAEHIQFLIDSFKKLF</sequence>
<gene>
    <name evidence="2" type="ORF">CWD77_04915</name>
</gene>
<evidence type="ECO:0000313" key="3">
    <source>
        <dbReference type="Proteomes" id="UP000233398"/>
    </source>
</evidence>
<dbReference type="SMART" id="SM00471">
    <property type="entry name" value="HDc"/>
    <property type="match status" value="1"/>
</dbReference>
<dbReference type="InterPro" id="IPR006675">
    <property type="entry name" value="HDIG_dom"/>
</dbReference>
<keyword evidence="3" id="KW-1185">Reference proteome</keyword>
<dbReference type="InterPro" id="IPR006674">
    <property type="entry name" value="HD_domain"/>
</dbReference>
<comment type="caution">
    <text evidence="2">The sequence shown here is derived from an EMBL/GenBank/DDBJ whole genome shotgun (WGS) entry which is preliminary data.</text>
</comment>